<keyword evidence="1" id="KW-0040">ANK repeat</keyword>
<evidence type="ECO:0000256" key="1">
    <source>
        <dbReference type="PROSITE-ProRule" id="PRU00023"/>
    </source>
</evidence>
<dbReference type="InterPro" id="IPR036770">
    <property type="entry name" value="Ankyrin_rpt-contain_sf"/>
</dbReference>
<dbReference type="PANTHER" id="PTHR22677:SF4">
    <property type="entry name" value="USHER SYNDROME TYPE-1G PROTEIN-LIKE PROTEIN"/>
    <property type="match status" value="1"/>
</dbReference>
<name>A0ABM7Z311_NOSCO</name>
<dbReference type="Proteomes" id="UP001055453">
    <property type="component" value="Chromosome"/>
</dbReference>
<dbReference type="Gene3D" id="1.25.40.20">
    <property type="entry name" value="Ankyrin repeat-containing domain"/>
    <property type="match status" value="1"/>
</dbReference>
<evidence type="ECO:0000313" key="3">
    <source>
        <dbReference type="Proteomes" id="UP001055453"/>
    </source>
</evidence>
<dbReference type="InterPro" id="IPR002110">
    <property type="entry name" value="Ankyrin_rpt"/>
</dbReference>
<dbReference type="Pfam" id="PF12796">
    <property type="entry name" value="Ank_2"/>
    <property type="match status" value="1"/>
</dbReference>
<dbReference type="SMART" id="SM00248">
    <property type="entry name" value="ANK"/>
    <property type="match status" value="1"/>
</dbReference>
<evidence type="ECO:0008006" key="4">
    <source>
        <dbReference type="Google" id="ProtNLM"/>
    </source>
</evidence>
<reference evidence="2" key="1">
    <citation type="submission" date="2022-04" db="EMBL/GenBank/DDBJ databases">
        <title>Complete genome sequence of a cyanobacterium, Nostoc sp. SO-36, isolated in Antarctica.</title>
        <authorList>
            <person name="Kanesaki Y."/>
            <person name="Effendi D."/>
            <person name="Sakamoto T."/>
            <person name="Ohtani S."/>
            <person name="Awai K."/>
        </authorList>
    </citation>
    <scope>NUCLEOTIDE SEQUENCE</scope>
    <source>
        <strain evidence="2">SO-36</strain>
    </source>
</reference>
<sequence length="76" mass="8095">MLCKCLLNKGADVQIKNRLGDTPLLVAALQGHSHIVEALLRSGGDINEKNLGESTFDVGGITRTHPNGASVARLWC</sequence>
<dbReference type="PROSITE" id="PS50088">
    <property type="entry name" value="ANK_REPEAT"/>
    <property type="match status" value="1"/>
</dbReference>
<feature type="repeat" description="ANK" evidence="1">
    <location>
        <begin position="19"/>
        <end position="51"/>
    </location>
</feature>
<dbReference type="PROSITE" id="PS50297">
    <property type="entry name" value="ANK_REP_REGION"/>
    <property type="match status" value="1"/>
</dbReference>
<dbReference type="SUPFAM" id="SSF48403">
    <property type="entry name" value="Ankyrin repeat"/>
    <property type="match status" value="1"/>
</dbReference>
<evidence type="ECO:0000313" key="2">
    <source>
        <dbReference type="EMBL" id="BDI17374.1"/>
    </source>
</evidence>
<keyword evidence="3" id="KW-1185">Reference proteome</keyword>
<accession>A0ABM7Z311</accession>
<dbReference type="PANTHER" id="PTHR22677">
    <property type="entry name" value="ANKYRIN REPEAT DOMAIN-CONTAINING PROTEIN 60"/>
    <property type="match status" value="1"/>
</dbReference>
<protein>
    <recommendedName>
        <fullName evidence="4">Ankyrin</fullName>
    </recommendedName>
</protein>
<proteinExistence type="predicted"/>
<dbReference type="InterPro" id="IPR039323">
    <property type="entry name" value="ANKRD_45/46/60"/>
</dbReference>
<organism evidence="2 3">
    <name type="scientific">Nostoc cf. commune SO-36</name>
    <dbReference type="NCBI Taxonomy" id="449208"/>
    <lineage>
        <taxon>Bacteria</taxon>
        <taxon>Bacillati</taxon>
        <taxon>Cyanobacteriota</taxon>
        <taxon>Cyanophyceae</taxon>
        <taxon>Nostocales</taxon>
        <taxon>Nostocaceae</taxon>
        <taxon>Nostoc</taxon>
    </lineage>
</organism>
<dbReference type="EMBL" id="AP025732">
    <property type="protein sequence ID" value="BDI17374.1"/>
    <property type="molecule type" value="Genomic_DNA"/>
</dbReference>
<gene>
    <name evidence="2" type="ORF">ANSO36C_31760</name>
</gene>